<dbReference type="InterPro" id="IPR010127">
    <property type="entry name" value="Phasin_subfam-1"/>
</dbReference>
<feature type="domain" description="Phasin" evidence="1">
    <location>
        <begin position="130"/>
        <end position="228"/>
    </location>
</feature>
<proteinExistence type="predicted"/>
<dbReference type="RefSeq" id="WP_249849086.1">
    <property type="nucleotide sequence ID" value="NZ_JAMGBD010000002.1"/>
</dbReference>
<sequence length="241" mass="25353">MADETKIDATAAAEAPAKVVEAVAETVKKAAEASAPIVKAAPKAKRARKAAPKAAPVAKKVAPRRVKKVRAKVARKAAAPKIERIKTVTNEFNKLFAFDALPGADKFQTLFAEAGERGQEIVRKSQKAAEELAEIAKANVEAIAEAGRIAASGARTIGQDVLATGRESVEQASAAVKTLADVKSPTEFFQLQGELARASFDRAVAQSSKLTEQFVKLAGEAVQPLSNRASLTAERLNDIAA</sequence>
<organism evidence="2 3">
    <name type="scientific">Sphingomonas alba</name>
    <dbReference type="NCBI Taxonomy" id="2908208"/>
    <lineage>
        <taxon>Bacteria</taxon>
        <taxon>Pseudomonadati</taxon>
        <taxon>Pseudomonadota</taxon>
        <taxon>Alphaproteobacteria</taxon>
        <taxon>Sphingomonadales</taxon>
        <taxon>Sphingomonadaceae</taxon>
        <taxon>Sphingomonas</taxon>
    </lineage>
</organism>
<evidence type="ECO:0000259" key="1">
    <source>
        <dbReference type="Pfam" id="PF09361"/>
    </source>
</evidence>
<gene>
    <name evidence="2" type="ORF">LZ536_12395</name>
</gene>
<evidence type="ECO:0000313" key="2">
    <source>
        <dbReference type="EMBL" id="MCL6684691.1"/>
    </source>
</evidence>
<dbReference type="NCBIfam" id="TIGR01841">
    <property type="entry name" value="phasin"/>
    <property type="match status" value="1"/>
</dbReference>
<comment type="caution">
    <text evidence="2">The sequence shown here is derived from an EMBL/GenBank/DDBJ whole genome shotgun (WGS) entry which is preliminary data.</text>
</comment>
<protein>
    <submittedName>
        <fullName evidence="2">Phasin family protein</fullName>
    </submittedName>
</protein>
<dbReference type="Pfam" id="PF09361">
    <property type="entry name" value="Phasin_2"/>
    <property type="match status" value="1"/>
</dbReference>
<dbReference type="EMBL" id="JAMGBD010000002">
    <property type="protein sequence ID" value="MCL6684691.1"/>
    <property type="molecule type" value="Genomic_DNA"/>
</dbReference>
<reference evidence="2" key="1">
    <citation type="submission" date="2022-05" db="EMBL/GenBank/DDBJ databases">
        <authorList>
            <person name="Jo J.-H."/>
            <person name="Im W.-T."/>
        </authorList>
    </citation>
    <scope>NUCLEOTIDE SEQUENCE</scope>
    <source>
        <strain evidence="2">SE158</strain>
    </source>
</reference>
<accession>A0ABT0RPW5</accession>
<name>A0ABT0RPW5_9SPHN</name>
<dbReference type="InterPro" id="IPR018968">
    <property type="entry name" value="Phasin"/>
</dbReference>
<dbReference type="Proteomes" id="UP001165363">
    <property type="component" value="Unassembled WGS sequence"/>
</dbReference>
<keyword evidence="3" id="KW-1185">Reference proteome</keyword>
<evidence type="ECO:0000313" key="3">
    <source>
        <dbReference type="Proteomes" id="UP001165363"/>
    </source>
</evidence>